<proteinExistence type="predicted"/>
<evidence type="ECO:0000313" key="2">
    <source>
        <dbReference type="EMBL" id="RNF82369.1"/>
    </source>
</evidence>
<organism evidence="2 3">
    <name type="scientific">Montanilutibacter psychrotolerans</name>
    <dbReference type="NCBI Taxonomy" id="1327343"/>
    <lineage>
        <taxon>Bacteria</taxon>
        <taxon>Pseudomonadati</taxon>
        <taxon>Pseudomonadota</taxon>
        <taxon>Gammaproteobacteria</taxon>
        <taxon>Lysobacterales</taxon>
        <taxon>Lysobacteraceae</taxon>
        <taxon>Montanilutibacter</taxon>
    </lineage>
</organism>
<name>A0A3M8SMB8_9GAMM</name>
<feature type="region of interest" description="Disordered" evidence="1">
    <location>
        <begin position="167"/>
        <end position="190"/>
    </location>
</feature>
<evidence type="ECO:0000313" key="3">
    <source>
        <dbReference type="Proteomes" id="UP000267049"/>
    </source>
</evidence>
<dbReference type="Proteomes" id="UP000267049">
    <property type="component" value="Unassembled WGS sequence"/>
</dbReference>
<comment type="caution">
    <text evidence="2">The sequence shown here is derived from an EMBL/GenBank/DDBJ whole genome shotgun (WGS) entry which is preliminary data.</text>
</comment>
<reference evidence="2 3" key="1">
    <citation type="submission" date="2018-11" db="EMBL/GenBank/DDBJ databases">
        <title>Lysobacter cryohumiis sp. nov., isolated from soil in the Tianshan Mountains, Xinjiang, China.</title>
        <authorList>
            <person name="Luo Y."/>
            <person name="Sheng H."/>
        </authorList>
    </citation>
    <scope>NUCLEOTIDE SEQUENCE [LARGE SCALE GENOMIC DNA]</scope>
    <source>
        <strain evidence="2 3">ZS60</strain>
    </source>
</reference>
<gene>
    <name evidence="2" type="ORF">EER27_14560</name>
</gene>
<protein>
    <submittedName>
        <fullName evidence="2">Uncharacterized protein</fullName>
    </submittedName>
</protein>
<dbReference type="AlphaFoldDB" id="A0A3M8SMB8"/>
<dbReference type="EMBL" id="RIBS01000008">
    <property type="protein sequence ID" value="RNF82369.1"/>
    <property type="molecule type" value="Genomic_DNA"/>
</dbReference>
<dbReference type="OrthoDB" id="7581562at2"/>
<dbReference type="RefSeq" id="WP_123088864.1">
    <property type="nucleotide sequence ID" value="NZ_RIBS01000008.1"/>
</dbReference>
<sequence length="190" mass="19885">MACFPKIDKPCPLDIDAQRRLDGYCGHCSTEVHSLDAMDDAQRRALLQAASGPICVSYRTAARRPPPHRVAGYGLAIAATLVSGAAMANPPTPQTAQTPVAQASLLSQDPEQLEVVIVGGVSDPQDAGWVDDGSTPELPQLTGEALREEIAQAQDLEQVVVIGGGISDPGNAEWVDDSDLPALPTEPAGR</sequence>
<evidence type="ECO:0000256" key="1">
    <source>
        <dbReference type="SAM" id="MobiDB-lite"/>
    </source>
</evidence>
<keyword evidence="3" id="KW-1185">Reference proteome</keyword>
<accession>A0A3M8SMB8</accession>